<dbReference type="Proteomes" id="UP000800200">
    <property type="component" value="Unassembled WGS sequence"/>
</dbReference>
<evidence type="ECO:0000259" key="6">
    <source>
        <dbReference type="PROSITE" id="PS51662"/>
    </source>
</evidence>
<name>A0A6A6E3B8_9PEZI</name>
<feature type="disulfide bond" evidence="3">
    <location>
        <begin position="386"/>
        <end position="395"/>
    </location>
</feature>
<dbReference type="InterPro" id="IPR050969">
    <property type="entry name" value="Dev_Signal_Modulators"/>
</dbReference>
<dbReference type="PANTHER" id="PTHR14949">
    <property type="entry name" value="EGF-LIKE-DOMAIN, MULTIPLE 7, 8"/>
    <property type="match status" value="1"/>
</dbReference>
<dbReference type="EMBL" id="ML994630">
    <property type="protein sequence ID" value="KAF2186304.1"/>
    <property type="molecule type" value="Genomic_DNA"/>
</dbReference>
<dbReference type="OrthoDB" id="10045365at2759"/>
<organism evidence="7 8">
    <name type="scientific">Zopfia rhizophila CBS 207.26</name>
    <dbReference type="NCBI Taxonomy" id="1314779"/>
    <lineage>
        <taxon>Eukaryota</taxon>
        <taxon>Fungi</taxon>
        <taxon>Dikarya</taxon>
        <taxon>Ascomycota</taxon>
        <taxon>Pezizomycotina</taxon>
        <taxon>Dothideomycetes</taxon>
        <taxon>Dothideomycetes incertae sedis</taxon>
        <taxon>Zopfiaceae</taxon>
        <taxon>Zopfia</taxon>
    </lineage>
</organism>
<feature type="domain" description="BPP" evidence="6">
    <location>
        <begin position="390"/>
        <end position="729"/>
    </location>
</feature>
<feature type="domain" description="EGF-like" evidence="5">
    <location>
        <begin position="364"/>
        <end position="396"/>
    </location>
</feature>
<gene>
    <name evidence="7" type="ORF">K469DRAFT_776412</name>
</gene>
<dbReference type="InterPro" id="IPR000742">
    <property type="entry name" value="EGF"/>
</dbReference>
<feature type="signal peptide" evidence="4">
    <location>
        <begin position="1"/>
        <end position="20"/>
    </location>
</feature>
<dbReference type="AlphaFoldDB" id="A0A6A6E3B8"/>
<dbReference type="GO" id="GO:0016158">
    <property type="term" value="F:inositol hexakisphosphate 3-phosphatase activity"/>
    <property type="evidence" value="ECO:0007669"/>
    <property type="project" value="InterPro"/>
</dbReference>
<dbReference type="PANTHER" id="PTHR14949:SF56">
    <property type="entry name" value="EGF-LIKE-DOMAIN, MULTIPLE 7"/>
    <property type="match status" value="1"/>
</dbReference>
<proteinExistence type="predicted"/>
<evidence type="ECO:0000256" key="3">
    <source>
        <dbReference type="PROSITE-ProRule" id="PRU00076"/>
    </source>
</evidence>
<protein>
    <submittedName>
        <fullName evidence="7">Thermostable phytase</fullName>
    </submittedName>
</protein>
<evidence type="ECO:0000256" key="4">
    <source>
        <dbReference type="SAM" id="SignalP"/>
    </source>
</evidence>
<comment type="caution">
    <text evidence="3">Lacks conserved residue(s) required for the propagation of feature annotation.</text>
</comment>
<dbReference type="SMART" id="SM00181">
    <property type="entry name" value="EGF"/>
    <property type="match status" value="2"/>
</dbReference>
<feature type="chain" id="PRO_5025529503" evidence="4">
    <location>
        <begin position="21"/>
        <end position="734"/>
    </location>
</feature>
<dbReference type="SUPFAM" id="SSF50956">
    <property type="entry name" value="Thermostable phytase (3-phytase)"/>
    <property type="match status" value="2"/>
</dbReference>
<dbReference type="Gene3D" id="2.10.25.10">
    <property type="entry name" value="Laminin"/>
    <property type="match status" value="1"/>
</dbReference>
<accession>A0A6A6E3B8</accession>
<dbReference type="Gene3D" id="2.120.10.30">
    <property type="entry name" value="TolB, C-terminal domain"/>
    <property type="match status" value="2"/>
</dbReference>
<evidence type="ECO:0000256" key="1">
    <source>
        <dbReference type="ARBA" id="ARBA00022729"/>
    </source>
</evidence>
<evidence type="ECO:0000313" key="7">
    <source>
        <dbReference type="EMBL" id="KAF2186304.1"/>
    </source>
</evidence>
<evidence type="ECO:0000256" key="2">
    <source>
        <dbReference type="ARBA" id="ARBA00023157"/>
    </source>
</evidence>
<evidence type="ECO:0000259" key="5">
    <source>
        <dbReference type="PROSITE" id="PS50026"/>
    </source>
</evidence>
<dbReference type="PROSITE" id="PS51662">
    <property type="entry name" value="BP_PHYTASE"/>
    <property type="match status" value="2"/>
</dbReference>
<keyword evidence="2 3" id="KW-1015">Disulfide bond</keyword>
<dbReference type="InterPro" id="IPR003431">
    <property type="entry name" value="B-propeller_Phytase"/>
</dbReference>
<keyword evidence="3" id="KW-0245">EGF-like domain</keyword>
<dbReference type="Pfam" id="PF02333">
    <property type="entry name" value="Phytase"/>
    <property type="match status" value="1"/>
</dbReference>
<evidence type="ECO:0000313" key="8">
    <source>
        <dbReference type="Proteomes" id="UP000800200"/>
    </source>
</evidence>
<keyword evidence="1 4" id="KW-0732">Signal</keyword>
<dbReference type="PROSITE" id="PS00022">
    <property type="entry name" value="EGF_1"/>
    <property type="match status" value="1"/>
</dbReference>
<dbReference type="PROSITE" id="PS50026">
    <property type="entry name" value="EGF_3"/>
    <property type="match status" value="1"/>
</dbReference>
<dbReference type="InterPro" id="IPR011042">
    <property type="entry name" value="6-blade_b-propeller_TolB-like"/>
</dbReference>
<reference evidence="7" key="1">
    <citation type="journal article" date="2020" name="Stud. Mycol.">
        <title>101 Dothideomycetes genomes: a test case for predicting lifestyles and emergence of pathogens.</title>
        <authorList>
            <person name="Haridas S."/>
            <person name="Albert R."/>
            <person name="Binder M."/>
            <person name="Bloem J."/>
            <person name="Labutti K."/>
            <person name="Salamov A."/>
            <person name="Andreopoulos B."/>
            <person name="Baker S."/>
            <person name="Barry K."/>
            <person name="Bills G."/>
            <person name="Bluhm B."/>
            <person name="Cannon C."/>
            <person name="Castanera R."/>
            <person name="Culley D."/>
            <person name="Daum C."/>
            <person name="Ezra D."/>
            <person name="Gonzalez J."/>
            <person name="Henrissat B."/>
            <person name="Kuo A."/>
            <person name="Liang C."/>
            <person name="Lipzen A."/>
            <person name="Lutzoni F."/>
            <person name="Magnuson J."/>
            <person name="Mondo S."/>
            <person name="Nolan M."/>
            <person name="Ohm R."/>
            <person name="Pangilinan J."/>
            <person name="Park H.-J."/>
            <person name="Ramirez L."/>
            <person name="Alfaro M."/>
            <person name="Sun H."/>
            <person name="Tritt A."/>
            <person name="Yoshinaga Y."/>
            <person name="Zwiers L.-H."/>
            <person name="Turgeon B."/>
            <person name="Goodwin S."/>
            <person name="Spatafora J."/>
            <person name="Crous P."/>
            <person name="Grigoriev I."/>
        </authorList>
    </citation>
    <scope>NUCLEOTIDE SEQUENCE</scope>
    <source>
        <strain evidence="7">CBS 207.26</strain>
    </source>
</reference>
<keyword evidence="8" id="KW-1185">Reference proteome</keyword>
<feature type="domain" description="BPP" evidence="6">
    <location>
        <begin position="11"/>
        <end position="311"/>
    </location>
</feature>
<sequence>MRFFKLAILFGLANVALIQARDANITLVPAATGFEADNTAFYYSSLPLLLTNDGGAASGGFRVFSVGNSTSLTQRAHEKTGRSKVVVPVYDASERDVFVTIAAPDSIMRVFDADSIKEIPEARKKVLGDWSSLCTWQSSKSGNRYLFLFGKQQIVQFLVRSQDEDIEILEVQTFGVPIEAEFCATSLKGVVYFSGEDRPLYSFKADETTSAPEITTINEDVEIAGLATYTSNSTVYLFLAHDESVDVYDEQFAQVGTISLLGIQDLSIEAGLSLYQAQAPGYPSGAIALAFEGEEGTGIALGSLEEALPSLGITLNTKFNPKNTSCKDCEEAICDSCSKNGFCNAGGEDGSCECFAGFAGSSCNEHVCKNDCSSHGTCVGPNTCKCDDKWGGPDCSFAEVEPRYETDANGGDGDDPAIWVHPSSPEQSKIVTTTKSEEGAGLAIFDLKGQFLQHLLAEEPNNVDIIYGFKVGNRTIDLAFAACRGDNTLCLFEVNSTGLLNPISGGIQPTEPNYEVYGSCTFRSHKTGKQYLFVNSKEALYLQYELTSTANGTLQTQLMRSFTGGSGGQVEGCVSDDEAGYLFLGEEPEGIWRYDAEPDAPSTGLQIAKVGDGKLSADVEGLTLIPGKDGINGFLFVSSQGISAYLVYQRALPHKYVMTFTIVDNEKGMVDHVSNTDGIAAVGNKLNADFPSGLFVTHDDANELSEGGTASEASFKLVSLADILGEERIHSLGY</sequence>
<feature type="disulfide bond" evidence="3">
    <location>
        <begin position="368"/>
        <end position="378"/>
    </location>
</feature>